<name>A0A9D5HSN7_9LILI</name>
<feature type="region of interest" description="Disordered" evidence="1">
    <location>
        <begin position="241"/>
        <end position="290"/>
    </location>
</feature>
<gene>
    <name evidence="2" type="ORF">J5N97_005402</name>
</gene>
<comment type="caution">
    <text evidence="2">The sequence shown here is derived from an EMBL/GenBank/DDBJ whole genome shotgun (WGS) entry which is preliminary data.</text>
</comment>
<sequence length="302" mass="33471">MKLGLINHHEGESSRRMGKERKEPEAGALGKNQMESMQVGKATSGRKTPAETTNTHTVSAAVEDIVVEELRKLRNIIDVTVVKGFAGLRPHETVKKEMAAMMAPELNWKVQPFEDDKVDRMLLHCPSEDLARKIEQMKEIAFPGFTVQCAPCTAATNATGKADGELRWITAKGLPIFGQRRDTVARILKPVGDLAYMAKGGAFYAGQCRAAVRIRRGKMLPTTINYNILNEKFTIKIQLDRGEPPLPWDPSPEKEVEPETQEKKEEATPTTDVARPTGPPETIHRSKKDVTGELTAYVEISS</sequence>
<protein>
    <submittedName>
        <fullName evidence="2">Uncharacterized protein</fullName>
    </submittedName>
</protein>
<reference evidence="2" key="1">
    <citation type="submission" date="2021-03" db="EMBL/GenBank/DDBJ databases">
        <authorList>
            <person name="Li Z."/>
            <person name="Yang C."/>
        </authorList>
    </citation>
    <scope>NUCLEOTIDE SEQUENCE</scope>
    <source>
        <strain evidence="2">Dzin_1.0</strain>
        <tissue evidence="2">Leaf</tissue>
    </source>
</reference>
<evidence type="ECO:0000256" key="1">
    <source>
        <dbReference type="SAM" id="MobiDB-lite"/>
    </source>
</evidence>
<dbReference type="EMBL" id="JAGGNH010000001">
    <property type="protein sequence ID" value="KAJ0987046.1"/>
    <property type="molecule type" value="Genomic_DNA"/>
</dbReference>
<keyword evidence="3" id="KW-1185">Reference proteome</keyword>
<dbReference type="AlphaFoldDB" id="A0A9D5HSN7"/>
<proteinExistence type="predicted"/>
<accession>A0A9D5HSN7</accession>
<feature type="compositionally biased region" description="Basic and acidic residues" evidence="1">
    <location>
        <begin position="251"/>
        <end position="267"/>
    </location>
</feature>
<feature type="compositionally biased region" description="Basic and acidic residues" evidence="1">
    <location>
        <begin position="7"/>
        <end position="25"/>
    </location>
</feature>
<evidence type="ECO:0000313" key="3">
    <source>
        <dbReference type="Proteomes" id="UP001085076"/>
    </source>
</evidence>
<feature type="region of interest" description="Disordered" evidence="1">
    <location>
        <begin position="1"/>
        <end position="55"/>
    </location>
</feature>
<reference evidence="2" key="2">
    <citation type="journal article" date="2022" name="Hortic Res">
        <title>The genome of Dioscorea zingiberensis sheds light on the biosynthesis, origin and evolution of the medicinally important diosgenin saponins.</title>
        <authorList>
            <person name="Li Y."/>
            <person name="Tan C."/>
            <person name="Li Z."/>
            <person name="Guo J."/>
            <person name="Li S."/>
            <person name="Chen X."/>
            <person name="Wang C."/>
            <person name="Dai X."/>
            <person name="Yang H."/>
            <person name="Song W."/>
            <person name="Hou L."/>
            <person name="Xu J."/>
            <person name="Tong Z."/>
            <person name="Xu A."/>
            <person name="Yuan X."/>
            <person name="Wang W."/>
            <person name="Yang Q."/>
            <person name="Chen L."/>
            <person name="Sun Z."/>
            <person name="Wang K."/>
            <person name="Pan B."/>
            <person name="Chen J."/>
            <person name="Bao Y."/>
            <person name="Liu F."/>
            <person name="Qi X."/>
            <person name="Gang D.R."/>
            <person name="Wen J."/>
            <person name="Li J."/>
        </authorList>
    </citation>
    <scope>NUCLEOTIDE SEQUENCE</scope>
    <source>
        <strain evidence="2">Dzin_1.0</strain>
    </source>
</reference>
<dbReference type="Proteomes" id="UP001085076">
    <property type="component" value="Miscellaneous, Linkage group lg01"/>
</dbReference>
<organism evidence="2 3">
    <name type="scientific">Dioscorea zingiberensis</name>
    <dbReference type="NCBI Taxonomy" id="325984"/>
    <lineage>
        <taxon>Eukaryota</taxon>
        <taxon>Viridiplantae</taxon>
        <taxon>Streptophyta</taxon>
        <taxon>Embryophyta</taxon>
        <taxon>Tracheophyta</taxon>
        <taxon>Spermatophyta</taxon>
        <taxon>Magnoliopsida</taxon>
        <taxon>Liliopsida</taxon>
        <taxon>Dioscoreales</taxon>
        <taxon>Dioscoreaceae</taxon>
        <taxon>Dioscorea</taxon>
    </lineage>
</organism>
<evidence type="ECO:0000313" key="2">
    <source>
        <dbReference type="EMBL" id="KAJ0987046.1"/>
    </source>
</evidence>